<dbReference type="InterPro" id="IPR031693">
    <property type="entry name" value="Sin3_C"/>
</dbReference>
<evidence type="ECO:0000313" key="11">
    <source>
        <dbReference type="Proteomes" id="UP000305948"/>
    </source>
</evidence>
<dbReference type="InterPro" id="IPR039774">
    <property type="entry name" value="Sin3-like"/>
</dbReference>
<dbReference type="InterPro" id="IPR003822">
    <property type="entry name" value="PAH"/>
</dbReference>
<dbReference type="SUPFAM" id="SSF47762">
    <property type="entry name" value="PAH2 domain"/>
    <property type="match status" value="3"/>
</dbReference>
<keyword evidence="6 7" id="KW-0539">Nucleus</keyword>
<dbReference type="FunFam" id="1.20.1160.11:FF:000001">
    <property type="entry name" value="Paired amphipathic helix protein Sin3"/>
    <property type="match status" value="1"/>
</dbReference>
<dbReference type="Pfam" id="PF16879">
    <property type="entry name" value="Sin3a_C"/>
    <property type="match status" value="1"/>
</dbReference>
<dbReference type="Proteomes" id="UP000305948">
    <property type="component" value="Unassembled WGS sequence"/>
</dbReference>
<name>A0A5C3MWK2_9AGAM</name>
<feature type="region of interest" description="Disordered" evidence="8">
    <location>
        <begin position="1"/>
        <end position="37"/>
    </location>
</feature>
<dbReference type="Pfam" id="PF08295">
    <property type="entry name" value="Sin3_corepress"/>
    <property type="match status" value="1"/>
</dbReference>
<dbReference type="PROSITE" id="PS51477">
    <property type="entry name" value="PAH"/>
    <property type="match status" value="2"/>
</dbReference>
<protein>
    <recommendedName>
        <fullName evidence="9">Histone deacetylase interacting domain-containing protein</fullName>
    </recommendedName>
</protein>
<feature type="compositionally biased region" description="Basic and acidic residues" evidence="8">
    <location>
        <begin position="832"/>
        <end position="843"/>
    </location>
</feature>
<feature type="region of interest" description="Disordered" evidence="8">
    <location>
        <begin position="284"/>
        <end position="368"/>
    </location>
</feature>
<dbReference type="GO" id="GO:0000122">
    <property type="term" value="P:negative regulation of transcription by RNA polymerase II"/>
    <property type="evidence" value="ECO:0007669"/>
    <property type="project" value="TreeGrafter"/>
</dbReference>
<feature type="compositionally biased region" description="Polar residues" evidence="8">
    <location>
        <begin position="890"/>
        <end position="899"/>
    </location>
</feature>
<evidence type="ECO:0000256" key="2">
    <source>
        <dbReference type="ARBA" id="ARBA00022491"/>
    </source>
</evidence>
<evidence type="ECO:0000256" key="1">
    <source>
        <dbReference type="ARBA" id="ARBA00004123"/>
    </source>
</evidence>
<evidence type="ECO:0000256" key="8">
    <source>
        <dbReference type="SAM" id="MobiDB-lite"/>
    </source>
</evidence>
<feature type="compositionally biased region" description="Low complexity" evidence="8">
    <location>
        <begin position="17"/>
        <end position="30"/>
    </location>
</feature>
<reference evidence="10 11" key="1">
    <citation type="journal article" date="2019" name="Nat. Ecol. Evol.">
        <title>Megaphylogeny resolves global patterns of mushroom evolution.</title>
        <authorList>
            <person name="Varga T."/>
            <person name="Krizsan K."/>
            <person name="Foldi C."/>
            <person name="Dima B."/>
            <person name="Sanchez-Garcia M."/>
            <person name="Sanchez-Ramirez S."/>
            <person name="Szollosi G.J."/>
            <person name="Szarkandi J.G."/>
            <person name="Papp V."/>
            <person name="Albert L."/>
            <person name="Andreopoulos W."/>
            <person name="Angelini C."/>
            <person name="Antonin V."/>
            <person name="Barry K.W."/>
            <person name="Bougher N.L."/>
            <person name="Buchanan P."/>
            <person name="Buyck B."/>
            <person name="Bense V."/>
            <person name="Catcheside P."/>
            <person name="Chovatia M."/>
            <person name="Cooper J."/>
            <person name="Damon W."/>
            <person name="Desjardin D."/>
            <person name="Finy P."/>
            <person name="Geml J."/>
            <person name="Haridas S."/>
            <person name="Hughes K."/>
            <person name="Justo A."/>
            <person name="Karasinski D."/>
            <person name="Kautmanova I."/>
            <person name="Kiss B."/>
            <person name="Kocsube S."/>
            <person name="Kotiranta H."/>
            <person name="LaButti K.M."/>
            <person name="Lechner B.E."/>
            <person name="Liimatainen K."/>
            <person name="Lipzen A."/>
            <person name="Lukacs Z."/>
            <person name="Mihaltcheva S."/>
            <person name="Morgado L.N."/>
            <person name="Niskanen T."/>
            <person name="Noordeloos M.E."/>
            <person name="Ohm R.A."/>
            <person name="Ortiz-Santana B."/>
            <person name="Ovrebo C."/>
            <person name="Racz N."/>
            <person name="Riley R."/>
            <person name="Savchenko A."/>
            <person name="Shiryaev A."/>
            <person name="Soop K."/>
            <person name="Spirin V."/>
            <person name="Szebenyi C."/>
            <person name="Tomsovsky M."/>
            <person name="Tulloss R.E."/>
            <person name="Uehling J."/>
            <person name="Grigoriev I.V."/>
            <person name="Vagvolgyi C."/>
            <person name="Papp T."/>
            <person name="Martin F.M."/>
            <person name="Miettinen O."/>
            <person name="Hibbett D.S."/>
            <person name="Nagy L.G."/>
        </authorList>
    </citation>
    <scope>NUCLEOTIDE SEQUENCE [LARGE SCALE GENOMIC DNA]</scope>
    <source>
        <strain evidence="10 11">OMC1185</strain>
    </source>
</reference>
<proteinExistence type="predicted"/>
<dbReference type="STRING" id="5364.A0A5C3MWK2"/>
<dbReference type="EMBL" id="ML213516">
    <property type="protein sequence ID" value="TFK49235.1"/>
    <property type="molecule type" value="Genomic_DNA"/>
</dbReference>
<dbReference type="FunFam" id="1.20.1160.11:FF:000002">
    <property type="entry name" value="Paired amphipathic helix protein SIN3"/>
    <property type="match status" value="1"/>
</dbReference>
<dbReference type="PANTHER" id="PTHR12346:SF0">
    <property type="entry name" value="SIN3A, ISOFORM G"/>
    <property type="match status" value="1"/>
</dbReference>
<evidence type="ECO:0000256" key="4">
    <source>
        <dbReference type="ARBA" id="ARBA00023015"/>
    </source>
</evidence>
<evidence type="ECO:0000256" key="3">
    <source>
        <dbReference type="ARBA" id="ARBA00022737"/>
    </source>
</evidence>
<comment type="subcellular location">
    <subcellularLocation>
        <location evidence="1 7">Nucleus</location>
    </subcellularLocation>
</comment>
<evidence type="ECO:0000256" key="6">
    <source>
        <dbReference type="ARBA" id="ARBA00023242"/>
    </source>
</evidence>
<keyword evidence="5" id="KW-0804">Transcription</keyword>
<dbReference type="AlphaFoldDB" id="A0A5C3MWK2"/>
<organism evidence="10 11">
    <name type="scientific">Heliocybe sulcata</name>
    <dbReference type="NCBI Taxonomy" id="5364"/>
    <lineage>
        <taxon>Eukaryota</taxon>
        <taxon>Fungi</taxon>
        <taxon>Dikarya</taxon>
        <taxon>Basidiomycota</taxon>
        <taxon>Agaricomycotina</taxon>
        <taxon>Agaricomycetes</taxon>
        <taxon>Gloeophyllales</taxon>
        <taxon>Gloeophyllaceae</taxon>
        <taxon>Heliocybe</taxon>
    </lineage>
</organism>
<keyword evidence="4" id="KW-0805">Transcription regulation</keyword>
<dbReference type="Gene3D" id="1.20.1160.11">
    <property type="entry name" value="Paired amphipathic helix"/>
    <property type="match status" value="3"/>
</dbReference>
<accession>A0A5C3MWK2</accession>
<dbReference type="OrthoDB" id="10265969at2759"/>
<sequence>MSRGSGISADAEMNLMRPSPGSRPSSSQRRSLAEEAPPRLLPSAAYDLMPLHLSGSSQGGASMSTDSQSDRQLNVTDALSYLDAVKVQFHDRPDVYNQFLDIMKDFKSQFIDTPGVIQRVSSLFRGHPALIEGFNTFLPAGYRIECSSNSQETNLITVTTPTGTTIRSAATYAETTASVLTRDSGYPSSSMLLDAPSGYQDLNPATAPNKDPKVLEPAMNYVQKIKLRFTDEPETYKQFVDALSHHRDEEALFTRVEIIFKDDHDLFEEFKDFVATQRAQIADVMKGDSRPATPATETRSSRKRAEPSALSQGPGASKRKRKPIDKENVSASRAAADRKRSKHASNLAEASSSRTQQMPSPRPPKVHHHAALAANPSYLSAPQMLPQVPPTHMPISPQDENNFFDRVKRALDSRETFNEFLKIVNLFTQDIIDRSRLIKESRTYLGGSELMTQFMEILGWDERKEAEKLAAEQLEQAWVVGRAKGLEVPRRTDLNARFGSYRRLPANEIHVTCSGRDDMCKSVLNDEWVSHPTFASEDSGFVAHKKNIYEEALHRSEEERHEYDFHIEAITRTISTLEPINNKIAQLNPEERANFKLKANLGGVGKSIHQRVIKKIYGREPGLEVIQAMQDSPALAIPVVLGRLKQKEEQWKRAQREWNKVWREVDARNYEKSLDHQGITFKMDDKKATSTKAFLNQIEVARDEQIAKRAVMVDPLFSRARPRHQLEYCVEDIPVLQDALRLTLAFLDRTQNQIGFAERRRIEGFIRLFVPMFFMLDHADFNAAFVARREMVDSETSDEVGSVIDEAEVVSVSSGGSRNGRNGRKTGGGHASDLRKKLLKSEQAKSTTRRTRAQELASPNTSRPASPGLPDQMMVDAEESKAPVSDKNGEASSSKSVSQLNRLDRKGSFFTNTHFYVMLRLMELLYSRLLFYKHVSLSPEASLPNGPRSYPMLLEACEKLFDNEFEQHGFEDQMRQWFGPRDAYRIYTVDKLIGALIKQIQLALSDPKSMDLCEQLKRERQLVAPVSQDYTNLRKQVVATLGPDENLFRIDWHPDVKAMTIQLLGKDDASGHDAEVLSGRWQSYLDSFVAGDSAAGLPPNKVKQSFLRRNLPSSLELPKIAARGGLEIKVCVRTYRLFFVSNTEDVLLRMRTPEELERLHKHAPRPLTNARFLDPTPTDS</sequence>
<dbReference type="InterPro" id="IPR013194">
    <property type="entry name" value="HDAC_interact_dom"/>
</dbReference>
<keyword evidence="11" id="KW-1185">Reference proteome</keyword>
<evidence type="ECO:0000259" key="9">
    <source>
        <dbReference type="SMART" id="SM00761"/>
    </source>
</evidence>
<keyword evidence="2" id="KW-0678">Repressor</keyword>
<evidence type="ECO:0000256" key="7">
    <source>
        <dbReference type="PROSITE-ProRule" id="PRU00810"/>
    </source>
</evidence>
<evidence type="ECO:0000256" key="5">
    <source>
        <dbReference type="ARBA" id="ARBA00023163"/>
    </source>
</evidence>
<feature type="compositionally biased region" description="Low complexity" evidence="8">
    <location>
        <begin position="811"/>
        <end position="820"/>
    </location>
</feature>
<dbReference type="SMART" id="SM00761">
    <property type="entry name" value="HDAC_interact"/>
    <property type="match status" value="1"/>
</dbReference>
<dbReference type="GO" id="GO:0070822">
    <property type="term" value="C:Sin3-type complex"/>
    <property type="evidence" value="ECO:0007669"/>
    <property type="project" value="TreeGrafter"/>
</dbReference>
<keyword evidence="3" id="KW-0677">Repeat</keyword>
<feature type="region of interest" description="Disordered" evidence="8">
    <location>
        <begin position="811"/>
        <end position="899"/>
    </location>
</feature>
<dbReference type="Pfam" id="PF02671">
    <property type="entry name" value="PAH"/>
    <property type="match status" value="3"/>
</dbReference>
<dbReference type="GO" id="GO:0003714">
    <property type="term" value="F:transcription corepressor activity"/>
    <property type="evidence" value="ECO:0007669"/>
    <property type="project" value="InterPro"/>
</dbReference>
<dbReference type="InterPro" id="IPR036600">
    <property type="entry name" value="PAH_sf"/>
</dbReference>
<feature type="domain" description="Histone deacetylase interacting" evidence="9">
    <location>
        <begin position="495"/>
        <end position="594"/>
    </location>
</feature>
<feature type="compositionally biased region" description="Polar residues" evidence="8">
    <location>
        <begin position="348"/>
        <end position="359"/>
    </location>
</feature>
<evidence type="ECO:0000313" key="10">
    <source>
        <dbReference type="EMBL" id="TFK49235.1"/>
    </source>
</evidence>
<dbReference type="PANTHER" id="PTHR12346">
    <property type="entry name" value="SIN3B-RELATED"/>
    <property type="match status" value="1"/>
</dbReference>
<gene>
    <name evidence="10" type="ORF">OE88DRAFT_1719716</name>
</gene>